<organism evidence="1 2">
    <name type="scientific">Tetrahymena thermophila (strain SB210)</name>
    <dbReference type="NCBI Taxonomy" id="312017"/>
    <lineage>
        <taxon>Eukaryota</taxon>
        <taxon>Sar</taxon>
        <taxon>Alveolata</taxon>
        <taxon>Ciliophora</taxon>
        <taxon>Intramacronucleata</taxon>
        <taxon>Oligohymenophorea</taxon>
        <taxon>Hymenostomatida</taxon>
        <taxon>Tetrahymenina</taxon>
        <taxon>Tetrahymenidae</taxon>
        <taxon>Tetrahymena</taxon>
    </lineage>
</organism>
<dbReference type="AlphaFoldDB" id="W7XG36"/>
<evidence type="ECO:0000313" key="1">
    <source>
        <dbReference type="EMBL" id="EWS73051.1"/>
    </source>
</evidence>
<dbReference type="EMBL" id="GG662603">
    <property type="protein sequence ID" value="EWS73051.1"/>
    <property type="molecule type" value="Genomic_DNA"/>
</dbReference>
<dbReference type="InParanoid" id="W7XG36"/>
<gene>
    <name evidence="1" type="ORF">TTHERM_000151708</name>
</gene>
<sequence>MNKFQNKIILQIIQMKCFFRNQGKKKNQKKKFKRKQIRMLLFLVFRSNLENKLKKARIQLVSQKIKCVLTSKVILQFAQRKQVKILQCLQIHKLKEINKQSSVNLIKQINLILIIQYLQMNHQDKDQIAKFLIQINNKCYRISKKLLQMSQNLTDVNQLLRLNHQVVQEGEIDQIFKILKCLQSLLRTILFKLIQNQMKFQLVKGKINFQKIFFLKSQKLCMINR</sequence>
<reference evidence="2" key="1">
    <citation type="journal article" date="2006" name="PLoS Biol.">
        <title>Macronuclear genome sequence of the ciliate Tetrahymena thermophila, a model eukaryote.</title>
        <authorList>
            <person name="Eisen J.A."/>
            <person name="Coyne R.S."/>
            <person name="Wu M."/>
            <person name="Wu D."/>
            <person name="Thiagarajan M."/>
            <person name="Wortman J.R."/>
            <person name="Badger J.H."/>
            <person name="Ren Q."/>
            <person name="Amedeo P."/>
            <person name="Jones K.M."/>
            <person name="Tallon L.J."/>
            <person name="Delcher A.L."/>
            <person name="Salzberg S.L."/>
            <person name="Silva J.C."/>
            <person name="Haas B.J."/>
            <person name="Majoros W.H."/>
            <person name="Farzad M."/>
            <person name="Carlton J.M."/>
            <person name="Smith R.K. Jr."/>
            <person name="Garg J."/>
            <person name="Pearlman R.E."/>
            <person name="Karrer K.M."/>
            <person name="Sun L."/>
            <person name="Manning G."/>
            <person name="Elde N.C."/>
            <person name="Turkewitz A.P."/>
            <person name="Asai D.J."/>
            <person name="Wilkes D.E."/>
            <person name="Wang Y."/>
            <person name="Cai H."/>
            <person name="Collins K."/>
            <person name="Stewart B.A."/>
            <person name="Lee S.R."/>
            <person name="Wilamowska K."/>
            <person name="Weinberg Z."/>
            <person name="Ruzzo W.L."/>
            <person name="Wloga D."/>
            <person name="Gaertig J."/>
            <person name="Frankel J."/>
            <person name="Tsao C.-C."/>
            <person name="Gorovsky M.A."/>
            <person name="Keeling P.J."/>
            <person name="Waller R.F."/>
            <person name="Patron N.J."/>
            <person name="Cherry J.M."/>
            <person name="Stover N.A."/>
            <person name="Krieger C.J."/>
            <person name="del Toro C."/>
            <person name="Ryder H.F."/>
            <person name="Williamson S.C."/>
            <person name="Barbeau R.A."/>
            <person name="Hamilton E.P."/>
            <person name="Orias E."/>
        </authorList>
    </citation>
    <scope>NUCLEOTIDE SEQUENCE [LARGE SCALE GENOMIC DNA]</scope>
    <source>
        <strain evidence="2">SB210</strain>
    </source>
</reference>
<name>W7XG36_TETTS</name>
<proteinExistence type="predicted"/>
<protein>
    <submittedName>
        <fullName evidence="1">Uncharacterized protein</fullName>
    </submittedName>
</protein>
<evidence type="ECO:0000313" key="2">
    <source>
        <dbReference type="Proteomes" id="UP000009168"/>
    </source>
</evidence>
<dbReference type="RefSeq" id="XP_012654448.1">
    <property type="nucleotide sequence ID" value="XM_012798994.1"/>
</dbReference>
<dbReference type="KEGG" id="tet:TTHERM_000151708"/>
<keyword evidence="2" id="KW-1185">Reference proteome</keyword>
<dbReference type="GeneID" id="24437568"/>
<dbReference type="Proteomes" id="UP000009168">
    <property type="component" value="Unassembled WGS sequence"/>
</dbReference>
<accession>W7XG36</accession>